<dbReference type="PROSITE" id="PS00022">
    <property type="entry name" value="EGF_1"/>
    <property type="match status" value="3"/>
</dbReference>
<evidence type="ECO:0000259" key="4">
    <source>
        <dbReference type="PROSITE" id="PS50026"/>
    </source>
</evidence>
<dbReference type="InterPro" id="IPR051830">
    <property type="entry name" value="NOTCH_homolog"/>
</dbReference>
<gene>
    <name evidence="5" type="ORF">BSAL_39350</name>
</gene>
<feature type="transmembrane region" description="Helical" evidence="3">
    <location>
        <begin position="717"/>
        <end position="744"/>
    </location>
</feature>
<dbReference type="VEuPathDB" id="TriTrypDB:BSAL_57480"/>
<feature type="transmembrane region" description="Helical" evidence="3">
    <location>
        <begin position="835"/>
        <end position="859"/>
    </location>
</feature>
<feature type="region of interest" description="Disordered" evidence="2">
    <location>
        <begin position="348"/>
        <end position="402"/>
    </location>
</feature>
<feature type="compositionally biased region" description="Basic residues" evidence="2">
    <location>
        <begin position="785"/>
        <end position="794"/>
    </location>
</feature>
<proteinExistence type="predicted"/>
<evidence type="ECO:0000313" key="6">
    <source>
        <dbReference type="Proteomes" id="UP000051952"/>
    </source>
</evidence>
<dbReference type="Proteomes" id="UP000051952">
    <property type="component" value="Unassembled WGS sequence"/>
</dbReference>
<dbReference type="AlphaFoldDB" id="A0A0S4JRF6"/>
<dbReference type="OrthoDB" id="283575at2759"/>
<feature type="domain" description="EGF-like" evidence="4">
    <location>
        <begin position="136"/>
        <end position="174"/>
    </location>
</feature>
<keyword evidence="1" id="KW-0245">EGF-like domain</keyword>
<dbReference type="SMART" id="SM00181">
    <property type="entry name" value="EGF"/>
    <property type="match status" value="5"/>
</dbReference>
<evidence type="ECO:0000256" key="1">
    <source>
        <dbReference type="PROSITE-ProRule" id="PRU00076"/>
    </source>
</evidence>
<dbReference type="EMBL" id="CYKH01002086">
    <property type="protein sequence ID" value="CUG92785.1"/>
    <property type="molecule type" value="Genomic_DNA"/>
</dbReference>
<feature type="compositionally biased region" description="Polar residues" evidence="2">
    <location>
        <begin position="1085"/>
        <end position="1103"/>
    </location>
</feature>
<sequence length="1127" mass="118523">MELDDDYQAGPGELALKKRSSAISSTDMRRNVVVLNLRLHPQRRLNTVQTASSGQINFCVPCNFTIDCSNNAISCTGNSDAPNCTCQPEWTGSTCAVSNMCTNAVDCSGQATSVSGNRPSCTCTCAPEWTGASCQTSNVCTNDPDCNNHATSVSGNRPSCTCSCPPEWIGSACETSNVCDNGADCSSHATSVTGSRPSCSCTCSLEWIGTKCEISNVCTDAVDCNNRAGRVVGNRPTCTCYCLAAYHGKTCNVTRTVTWSTTKAISSTRTVDVTNTFTTQMSKTHHSATLSKSVTVARTRTHSIALSNSMSFASVRPSQTLSDTLSLALISTTSTLRLSFTATTSLSVASRTPSHTSTPSLTNTQSTASLASGSLSRPTRTRSKRSETLTKSRTHHTNNNMGITLSISLTTTAWHNSSSVSDSISDSFSQSLTKDSPTVSSSATCTPDIYISTRTAAESLGNEASYCNTAWNLQNNNPNDDSSATSRTGGPPSCFVGYAAASQSNLLQNLVFSRVLQSTIQLPVYLVLPFALNATDWVVEKYAGAAATIATDEDANSTKGVDAAAAVLSSSASSNNSTTLSTNDDNSTTITTHNSSLFVDPHSRISNASGPSSATTGVVVFELNHIPEYDSVYHVTVGYYCGGRYETTVLTGQWPSKPVVISVAQEVFTGLMIPLGFLTGDARAAASLALLSSLSCTGEPLTSSTTGAYFISVFFDFGYAALALGNLGIVAVFCLIQMTAAIFVSSTSTKRKCTDNTATNGGKHAAVTANFSELKCDTSPSITATHHHPHHPSLRHTSSPGDTSSVASSSSSSSAHPQHGPPCWMLAAAAVRGPAWSILALQFLIPGTVYGAVLCLSSAEDSELGGVALLLGMASLAALLAALVFIIRPTAVYVTYPTTVSGQQISSSLERRLGLLPTAHWAPLELVKSFSPLLTSLRVSDHCPSLTLADIALTCLLASASALGVGTKGASCSYAPPTVAAAYFLFAIVLCALQPQRLPTDRLLSPIVSVLVGITCIMKNLEEDTVVVETLLSVTQLFQMGIRLWVMFREWQWQRSAATTTTTASSSSIFKDSGSVDNDDPFSLELSTLPNSNNTTKSPTAHSGSEKDDEDSFVWTAGGAGNLMVMY</sequence>
<protein>
    <submittedName>
        <fullName evidence="5">Transmembrane protein, putative</fullName>
    </submittedName>
</protein>
<accession>A0A0S4JRF6</accession>
<feature type="compositionally biased region" description="Low complexity" evidence="2">
    <location>
        <begin position="795"/>
        <end position="814"/>
    </location>
</feature>
<keyword evidence="3" id="KW-1133">Transmembrane helix</keyword>
<dbReference type="PANTHER" id="PTHR24033">
    <property type="entry name" value="EGF-LIKE DOMAIN-CONTAINING PROTEIN"/>
    <property type="match status" value="1"/>
</dbReference>
<evidence type="ECO:0000256" key="3">
    <source>
        <dbReference type="SAM" id="Phobius"/>
    </source>
</evidence>
<dbReference type="Gene3D" id="2.10.25.10">
    <property type="entry name" value="Laminin"/>
    <property type="match status" value="1"/>
</dbReference>
<feature type="compositionally biased region" description="Polar residues" evidence="2">
    <location>
        <begin position="348"/>
        <end position="378"/>
    </location>
</feature>
<reference evidence="6" key="1">
    <citation type="submission" date="2015-09" db="EMBL/GenBank/DDBJ databases">
        <authorList>
            <consortium name="Pathogen Informatics"/>
        </authorList>
    </citation>
    <scope>NUCLEOTIDE SEQUENCE [LARGE SCALE GENOMIC DNA]</scope>
    <source>
        <strain evidence="6">Lake Konstanz</strain>
    </source>
</reference>
<evidence type="ECO:0000313" key="5">
    <source>
        <dbReference type="EMBL" id="CUG92785.1"/>
    </source>
</evidence>
<feature type="transmembrane region" description="Helical" evidence="3">
    <location>
        <begin position="865"/>
        <end position="887"/>
    </location>
</feature>
<dbReference type="InterPro" id="IPR000742">
    <property type="entry name" value="EGF"/>
</dbReference>
<keyword evidence="6" id="KW-1185">Reference proteome</keyword>
<keyword evidence="3 5" id="KW-0812">Transmembrane</keyword>
<name>A0A0S4JRF6_BODSA</name>
<comment type="caution">
    <text evidence="1">Lacks conserved residue(s) required for the propagation of feature annotation.</text>
</comment>
<feature type="region of interest" description="Disordered" evidence="2">
    <location>
        <begin position="1084"/>
        <end position="1112"/>
    </location>
</feature>
<organism evidence="5 6">
    <name type="scientific">Bodo saltans</name>
    <name type="common">Flagellated protozoan</name>
    <dbReference type="NCBI Taxonomy" id="75058"/>
    <lineage>
        <taxon>Eukaryota</taxon>
        <taxon>Discoba</taxon>
        <taxon>Euglenozoa</taxon>
        <taxon>Kinetoplastea</taxon>
        <taxon>Metakinetoplastina</taxon>
        <taxon>Eubodonida</taxon>
        <taxon>Bodonidae</taxon>
        <taxon>Bodo</taxon>
    </lineage>
</organism>
<dbReference type="PANTHER" id="PTHR24033:SF151">
    <property type="entry name" value="NOTCH 2"/>
    <property type="match status" value="1"/>
</dbReference>
<feature type="region of interest" description="Disordered" evidence="2">
    <location>
        <begin position="782"/>
        <end position="817"/>
    </location>
</feature>
<keyword evidence="1" id="KW-1015">Disulfide bond</keyword>
<dbReference type="VEuPathDB" id="TriTrypDB:BSAL_39440"/>
<evidence type="ECO:0000256" key="2">
    <source>
        <dbReference type="SAM" id="MobiDB-lite"/>
    </source>
</evidence>
<dbReference type="PROSITE" id="PS50026">
    <property type="entry name" value="EGF_3"/>
    <property type="match status" value="1"/>
</dbReference>
<keyword evidence="3" id="KW-0472">Membrane</keyword>
<feature type="disulfide bond" evidence="1">
    <location>
        <begin position="164"/>
        <end position="173"/>
    </location>
</feature>